<dbReference type="OrthoDB" id="496981at2759"/>
<keyword evidence="3" id="KW-1185">Reference proteome</keyword>
<dbReference type="PROSITE" id="PS50297">
    <property type="entry name" value="ANK_REP_REGION"/>
    <property type="match status" value="2"/>
</dbReference>
<name>A0A8S4D0X5_PLUXY</name>
<proteinExistence type="predicted"/>
<organism evidence="2 3">
    <name type="scientific">Plutella xylostella</name>
    <name type="common">Diamondback moth</name>
    <name type="synonym">Plutella maculipennis</name>
    <dbReference type="NCBI Taxonomy" id="51655"/>
    <lineage>
        <taxon>Eukaryota</taxon>
        <taxon>Metazoa</taxon>
        <taxon>Ecdysozoa</taxon>
        <taxon>Arthropoda</taxon>
        <taxon>Hexapoda</taxon>
        <taxon>Insecta</taxon>
        <taxon>Pterygota</taxon>
        <taxon>Neoptera</taxon>
        <taxon>Endopterygota</taxon>
        <taxon>Lepidoptera</taxon>
        <taxon>Glossata</taxon>
        <taxon>Ditrysia</taxon>
        <taxon>Yponomeutoidea</taxon>
        <taxon>Plutellidae</taxon>
        <taxon>Plutella</taxon>
    </lineage>
</organism>
<evidence type="ECO:0000313" key="2">
    <source>
        <dbReference type="EMBL" id="CAG9089156.1"/>
    </source>
</evidence>
<dbReference type="AlphaFoldDB" id="A0A8S4D0X5"/>
<protein>
    <submittedName>
        <fullName evidence="2">(diamondback moth) hypothetical protein</fullName>
    </submittedName>
</protein>
<comment type="caution">
    <text evidence="2">The sequence shown here is derived from an EMBL/GenBank/DDBJ whole genome shotgun (WGS) entry which is preliminary data.</text>
</comment>
<dbReference type="KEGG" id="pxy:105392642"/>
<dbReference type="InterPro" id="IPR039323">
    <property type="entry name" value="ANKRD_45/46/60"/>
</dbReference>
<keyword evidence="1" id="KW-0040">ANK repeat</keyword>
<dbReference type="Proteomes" id="UP000653454">
    <property type="component" value="Unassembled WGS sequence"/>
</dbReference>
<dbReference type="SUPFAM" id="SSF48403">
    <property type="entry name" value="Ankyrin repeat"/>
    <property type="match status" value="1"/>
</dbReference>
<dbReference type="InterPro" id="IPR002110">
    <property type="entry name" value="Ankyrin_rpt"/>
</dbReference>
<dbReference type="PANTHER" id="PTHR22677">
    <property type="entry name" value="ANKYRIN REPEAT DOMAIN-CONTAINING PROTEIN 60"/>
    <property type="match status" value="1"/>
</dbReference>
<dbReference type="SMART" id="SM00248">
    <property type="entry name" value="ANK"/>
    <property type="match status" value="3"/>
</dbReference>
<feature type="repeat" description="ANK" evidence="1">
    <location>
        <begin position="146"/>
        <end position="178"/>
    </location>
</feature>
<dbReference type="PANTHER" id="PTHR22677:SF4">
    <property type="entry name" value="USHER SYNDROME TYPE-1G PROTEIN-LIKE PROTEIN"/>
    <property type="match status" value="1"/>
</dbReference>
<dbReference type="EMBL" id="CAJHNJ030000001">
    <property type="protein sequence ID" value="CAG9089156.1"/>
    <property type="molecule type" value="Genomic_DNA"/>
</dbReference>
<evidence type="ECO:0000256" key="1">
    <source>
        <dbReference type="PROSITE-ProRule" id="PRU00023"/>
    </source>
</evidence>
<evidence type="ECO:0000313" key="3">
    <source>
        <dbReference type="Proteomes" id="UP000653454"/>
    </source>
</evidence>
<feature type="repeat" description="ANK" evidence="1">
    <location>
        <begin position="80"/>
        <end position="112"/>
    </location>
</feature>
<reference evidence="2" key="1">
    <citation type="submission" date="2020-11" db="EMBL/GenBank/DDBJ databases">
        <authorList>
            <person name="Whiteford S."/>
        </authorList>
    </citation>
    <scope>NUCLEOTIDE SEQUENCE</scope>
</reference>
<sequence length="268" mass="29782">MADSGVDTSNESSDNPLFDHSACMLEFNPPAIPINQAGQPMPIDFLEEPHPHDHIGKIKCSTKARHCRLKYRYGTSLCHLKNQKLRFAAWTNNSELVEKLLASGADPNSSDEHKRSPLHLAACRGYIDVVKALIRHGANPNIKDTLGNTPLHLAACTSHIPVVIQLLDAGTDVSSHDKNGRNPIQLAQSKLKLIQMRPSGAGNFEETRHLIGEICMVVEMMLKYMKVQKADAGELESVRQRLEQVSTREQVDSEVQNLLDNLDSLKLR</sequence>
<dbReference type="PROSITE" id="PS50088">
    <property type="entry name" value="ANK_REPEAT"/>
    <property type="match status" value="3"/>
</dbReference>
<dbReference type="InterPro" id="IPR036770">
    <property type="entry name" value="Ankyrin_rpt-contain_sf"/>
</dbReference>
<dbReference type="Pfam" id="PF12796">
    <property type="entry name" value="Ank_2"/>
    <property type="match status" value="1"/>
</dbReference>
<accession>A0A8S4D0X5</accession>
<feature type="repeat" description="ANK" evidence="1">
    <location>
        <begin position="113"/>
        <end position="145"/>
    </location>
</feature>
<dbReference type="Gene3D" id="1.25.40.20">
    <property type="entry name" value="Ankyrin repeat-containing domain"/>
    <property type="match status" value="3"/>
</dbReference>
<gene>
    <name evidence="2" type="ORF">PLXY2_LOCUS466</name>
</gene>